<accession>A0A3M0CF85</accession>
<reference evidence="1 2" key="1">
    <citation type="journal article" date="2015" name="Stand. Genomic Sci.">
        <title>Genomic Encyclopedia of Bacterial and Archaeal Type Strains, Phase III: the genomes of soil and plant-associated and newly described type strains.</title>
        <authorList>
            <person name="Whitman W.B."/>
            <person name="Woyke T."/>
            <person name="Klenk H.P."/>
            <person name="Zhou Y."/>
            <person name="Lilburn T.G."/>
            <person name="Beck B.J."/>
            <person name="De Vos P."/>
            <person name="Vandamme P."/>
            <person name="Eisen J.A."/>
            <person name="Garrity G."/>
            <person name="Hugenholtz P."/>
            <person name="Kyrpides N.C."/>
        </authorList>
    </citation>
    <scope>NUCLEOTIDE SEQUENCE [LARGE SCALE GENOMIC DNA]</scope>
    <source>
        <strain evidence="1 2">CGMCC 1.10124</strain>
    </source>
</reference>
<gene>
    <name evidence="1" type="ORF">ATH50_3611</name>
</gene>
<sequence length="105" mass="12127">MPMRPEITDRDMELRIKGHLYEIQEINDEVIGGQQGLPMAKMGYQTTLMNVAECADADVVDEVATYIKEYIDEYEERPPNRKVRRTARTKVTQAEYPANQYLNSA</sequence>
<comment type="caution">
    <text evidence="1">The sequence shown here is derived from an EMBL/GenBank/DDBJ whole genome shotgun (WGS) entry which is preliminary data.</text>
</comment>
<name>A0A3M0CF85_9EURY</name>
<evidence type="ECO:0000313" key="1">
    <source>
        <dbReference type="EMBL" id="RMB08281.1"/>
    </source>
</evidence>
<dbReference type="AlphaFoldDB" id="A0A3M0CF85"/>
<dbReference type="EMBL" id="REFS01000011">
    <property type="protein sequence ID" value="RMB08281.1"/>
    <property type="molecule type" value="Genomic_DNA"/>
</dbReference>
<dbReference type="Proteomes" id="UP000277326">
    <property type="component" value="Unassembled WGS sequence"/>
</dbReference>
<proteinExistence type="predicted"/>
<evidence type="ECO:0000313" key="2">
    <source>
        <dbReference type="Proteomes" id="UP000277326"/>
    </source>
</evidence>
<organism evidence="1 2">
    <name type="scientific">Haloplanus aerogenes</name>
    <dbReference type="NCBI Taxonomy" id="660522"/>
    <lineage>
        <taxon>Archaea</taxon>
        <taxon>Methanobacteriati</taxon>
        <taxon>Methanobacteriota</taxon>
        <taxon>Stenosarchaea group</taxon>
        <taxon>Halobacteria</taxon>
        <taxon>Halobacteriales</taxon>
        <taxon>Haloferacaceae</taxon>
        <taxon>Haloplanus</taxon>
    </lineage>
</organism>
<protein>
    <submittedName>
        <fullName evidence="1">Uncharacterized protein</fullName>
    </submittedName>
</protein>